<dbReference type="PANTHER" id="PTHR24173">
    <property type="entry name" value="ANKYRIN REPEAT CONTAINING"/>
    <property type="match status" value="1"/>
</dbReference>
<dbReference type="PANTHER" id="PTHR24173:SF74">
    <property type="entry name" value="ANKYRIN REPEAT DOMAIN-CONTAINING PROTEIN 16"/>
    <property type="match status" value="1"/>
</dbReference>
<keyword evidence="2 3" id="KW-0040">ANK repeat</keyword>
<evidence type="ECO:0000313" key="5">
    <source>
        <dbReference type="Proteomes" id="UP000699462"/>
    </source>
</evidence>
<sequence>MDETLFEQEVESNTFHDTPHTDVEDLTQILFNLTRQGLVEQLKQAILENKDQSLNAINQCEEASLSCLHDAARKHDLECLKTLITVGGADVNLKTKDGLTPLHCAAKYKPIKLTEQVLYKKSIPMTKLVDCLVNPSEGGKEPVVDPVIEYLYECGSHLEEKDTNGMTALHYAAARNNVLAAKQLVQTGAYLECLDNEQMTPLLLAVRENHEEMVKLLLEFGANSQFTDRRNCNILHHACHDGDLNIFQTVVEHITNKHGKNNTVHMLNSFNKKRETPLHWAILSKSVDVTEMCIDEGADLNLRTAKGESALHLAARSGELEIAEILLNRGSDVNATDLDQRTPLFNAAENEHFKVASLLIKSGANINHADKENVTPLLLAAGLGKCTICELLIGNDVSVNVEDKQWKTPLMLAVEGKHLPVVQRLLGTADGPALLEWEDMSHNRPLHSAVRMGSLAITSVSEFHCVNLFECACVQKHLSLKRRSQY</sequence>
<dbReference type="SUPFAM" id="SSF48403">
    <property type="entry name" value="Ankyrin repeat"/>
    <property type="match status" value="2"/>
</dbReference>
<gene>
    <name evidence="4" type="ORF">P879_07061</name>
</gene>
<dbReference type="Pfam" id="PF12796">
    <property type="entry name" value="Ank_2"/>
    <property type="match status" value="4"/>
</dbReference>
<dbReference type="Proteomes" id="UP000699462">
    <property type="component" value="Unassembled WGS sequence"/>
</dbReference>
<dbReference type="AlphaFoldDB" id="A0A8T0DQ62"/>
<dbReference type="Gene3D" id="1.25.40.20">
    <property type="entry name" value="Ankyrin repeat-containing domain"/>
    <property type="match status" value="4"/>
</dbReference>
<organism evidence="4 5">
    <name type="scientific">Paragonimus westermani</name>
    <dbReference type="NCBI Taxonomy" id="34504"/>
    <lineage>
        <taxon>Eukaryota</taxon>
        <taxon>Metazoa</taxon>
        <taxon>Spiralia</taxon>
        <taxon>Lophotrochozoa</taxon>
        <taxon>Platyhelminthes</taxon>
        <taxon>Trematoda</taxon>
        <taxon>Digenea</taxon>
        <taxon>Plagiorchiida</taxon>
        <taxon>Troglotremata</taxon>
        <taxon>Troglotrematidae</taxon>
        <taxon>Paragonimus</taxon>
    </lineage>
</organism>
<dbReference type="OrthoDB" id="194358at2759"/>
<dbReference type="Pfam" id="PF00023">
    <property type="entry name" value="Ank"/>
    <property type="match status" value="1"/>
</dbReference>
<feature type="repeat" description="ANK" evidence="3">
    <location>
        <begin position="197"/>
        <end position="229"/>
    </location>
</feature>
<keyword evidence="5" id="KW-1185">Reference proteome</keyword>
<dbReference type="InterPro" id="IPR036770">
    <property type="entry name" value="Ankyrin_rpt-contain_sf"/>
</dbReference>
<evidence type="ECO:0000256" key="1">
    <source>
        <dbReference type="ARBA" id="ARBA00022737"/>
    </source>
</evidence>
<name>A0A8T0DQ62_9TREM</name>
<evidence type="ECO:0000313" key="4">
    <source>
        <dbReference type="EMBL" id="KAF8569372.1"/>
    </source>
</evidence>
<dbReference type="PROSITE" id="PS50297">
    <property type="entry name" value="ANK_REP_REGION"/>
    <property type="match status" value="5"/>
</dbReference>
<evidence type="ECO:0000256" key="3">
    <source>
        <dbReference type="PROSITE-ProRule" id="PRU00023"/>
    </source>
</evidence>
<protein>
    <submittedName>
        <fullName evidence="4">Uncharacterized protein</fullName>
    </submittedName>
</protein>
<proteinExistence type="predicted"/>
<dbReference type="PROSITE" id="PS50088">
    <property type="entry name" value="ANK_REPEAT"/>
    <property type="match status" value="6"/>
</dbReference>
<reference evidence="4 5" key="1">
    <citation type="submission" date="2019-07" db="EMBL/GenBank/DDBJ databases">
        <title>Annotation for the trematode Paragonimus westermani.</title>
        <authorList>
            <person name="Choi Y.-J."/>
        </authorList>
    </citation>
    <scope>NUCLEOTIDE SEQUENCE [LARGE SCALE GENOMIC DNA]</scope>
    <source>
        <strain evidence="4">180907_Pwestermani</strain>
    </source>
</reference>
<keyword evidence="1" id="KW-0677">Repeat</keyword>
<comment type="caution">
    <text evidence="4">The sequence shown here is derived from an EMBL/GenBank/DDBJ whole genome shotgun (WGS) entry which is preliminary data.</text>
</comment>
<dbReference type="EMBL" id="JTDF01001921">
    <property type="protein sequence ID" value="KAF8569372.1"/>
    <property type="molecule type" value="Genomic_DNA"/>
</dbReference>
<dbReference type="SMART" id="SM00248">
    <property type="entry name" value="ANK"/>
    <property type="match status" value="10"/>
</dbReference>
<accession>A0A8T0DQ62</accession>
<feature type="repeat" description="ANK" evidence="3">
    <location>
        <begin position="164"/>
        <end position="196"/>
    </location>
</feature>
<dbReference type="InterPro" id="IPR002110">
    <property type="entry name" value="Ankyrin_rpt"/>
</dbReference>
<dbReference type="PRINTS" id="PR01415">
    <property type="entry name" value="ANKYRIN"/>
</dbReference>
<feature type="repeat" description="ANK" evidence="3">
    <location>
        <begin position="273"/>
        <end position="305"/>
    </location>
</feature>
<feature type="repeat" description="ANK" evidence="3">
    <location>
        <begin position="339"/>
        <end position="371"/>
    </location>
</feature>
<feature type="repeat" description="ANK" evidence="3">
    <location>
        <begin position="306"/>
        <end position="338"/>
    </location>
</feature>
<evidence type="ECO:0000256" key="2">
    <source>
        <dbReference type="ARBA" id="ARBA00023043"/>
    </source>
</evidence>
<feature type="repeat" description="ANK" evidence="3">
    <location>
        <begin position="372"/>
        <end position="404"/>
    </location>
</feature>